<comment type="caution">
    <text evidence="2">The sequence shown here is derived from an EMBL/GenBank/DDBJ whole genome shotgun (WGS) entry which is preliminary data.</text>
</comment>
<name>A0A365H285_9ACTN</name>
<accession>A0A365H285</accession>
<evidence type="ECO:0000313" key="3">
    <source>
        <dbReference type="Proteomes" id="UP000251891"/>
    </source>
</evidence>
<dbReference type="Proteomes" id="UP000251891">
    <property type="component" value="Unassembled WGS sequence"/>
</dbReference>
<gene>
    <name evidence="2" type="ORF">DPM19_21655</name>
</gene>
<reference evidence="2 3" key="1">
    <citation type="submission" date="2018-06" db="EMBL/GenBank/DDBJ databases">
        <title>Actinomadura craniellae sp. nov. isolated from marine sponge Craniella sp.</title>
        <authorList>
            <person name="Li L."/>
            <person name="Xu Q.H."/>
            <person name="Lin H.W."/>
            <person name="Lu Y.H."/>
        </authorList>
    </citation>
    <scope>NUCLEOTIDE SEQUENCE [LARGE SCALE GENOMIC DNA]</scope>
    <source>
        <strain evidence="2 3">LHW63021</strain>
    </source>
</reference>
<evidence type="ECO:0000313" key="2">
    <source>
        <dbReference type="EMBL" id="RAY13102.1"/>
    </source>
</evidence>
<dbReference type="AlphaFoldDB" id="A0A365H285"/>
<feature type="region of interest" description="Disordered" evidence="1">
    <location>
        <begin position="50"/>
        <end position="73"/>
    </location>
</feature>
<proteinExistence type="predicted"/>
<dbReference type="EMBL" id="QLYX01000010">
    <property type="protein sequence ID" value="RAY13102.1"/>
    <property type="molecule type" value="Genomic_DNA"/>
</dbReference>
<keyword evidence="3" id="KW-1185">Reference proteome</keyword>
<organism evidence="2 3">
    <name type="scientific">Actinomadura craniellae</name>
    <dbReference type="NCBI Taxonomy" id="2231787"/>
    <lineage>
        <taxon>Bacteria</taxon>
        <taxon>Bacillati</taxon>
        <taxon>Actinomycetota</taxon>
        <taxon>Actinomycetes</taxon>
        <taxon>Streptosporangiales</taxon>
        <taxon>Thermomonosporaceae</taxon>
        <taxon>Actinomadura</taxon>
    </lineage>
</organism>
<feature type="compositionally biased region" description="Polar residues" evidence="1">
    <location>
        <begin position="62"/>
        <end position="73"/>
    </location>
</feature>
<sequence length="73" mass="8205">MALIDLLDDHEERHVYVVEHPRGPGYWILPGQPAFPGQPRGYRVPRPWEDRVPPGVPFPARPTQQAPSASPSD</sequence>
<protein>
    <submittedName>
        <fullName evidence="2">Uncharacterized protein</fullName>
    </submittedName>
</protein>
<evidence type="ECO:0000256" key="1">
    <source>
        <dbReference type="SAM" id="MobiDB-lite"/>
    </source>
</evidence>